<dbReference type="SUPFAM" id="SSF53335">
    <property type="entry name" value="S-adenosyl-L-methionine-dependent methyltransferases"/>
    <property type="match status" value="1"/>
</dbReference>
<evidence type="ECO:0000256" key="1">
    <source>
        <dbReference type="ARBA" id="ARBA00022603"/>
    </source>
</evidence>
<keyword evidence="1 4" id="KW-0489">Methyltransferase</keyword>
<keyword evidence="2 4" id="KW-0808">Transferase</keyword>
<dbReference type="PIRSF" id="PIRSF004553">
    <property type="entry name" value="CHP00095"/>
    <property type="match status" value="1"/>
</dbReference>
<evidence type="ECO:0000313" key="5">
    <source>
        <dbReference type="Proteomes" id="UP001596620"/>
    </source>
</evidence>
<dbReference type="NCBIfam" id="TIGR00095">
    <property type="entry name" value="16S rRNA (guanine(966)-N(2))-methyltransferase RsmD"/>
    <property type="match status" value="1"/>
</dbReference>
<accession>A0ABW2USU0</accession>
<dbReference type="PANTHER" id="PTHR43542:SF1">
    <property type="entry name" value="METHYLTRANSFERASE"/>
    <property type="match status" value="1"/>
</dbReference>
<reference evidence="5" key="1">
    <citation type="journal article" date="2019" name="Int. J. Syst. Evol. Microbiol.">
        <title>The Global Catalogue of Microorganisms (GCM) 10K type strain sequencing project: providing services to taxonomists for standard genome sequencing and annotation.</title>
        <authorList>
            <consortium name="The Broad Institute Genomics Platform"/>
            <consortium name="The Broad Institute Genome Sequencing Center for Infectious Disease"/>
            <person name="Wu L."/>
            <person name="Ma J."/>
        </authorList>
    </citation>
    <scope>NUCLEOTIDE SEQUENCE [LARGE SCALE GENOMIC DNA]</scope>
    <source>
        <strain evidence="5">JCM 30234</strain>
    </source>
</reference>
<sequence>MRVISGSHKGRSLESVPGSVTRPTSDKIKESVFQVMGPFFEGGLCLDLFAGSGALGIEALSRGVSNALFVDAYPKAIRTIHNNMRKLKLDDRTEIFRTDAFRALNAIAKRDLQFDLILLDPPYQKVNYEKLLDRISSLQLLKPNGFLYCEHDASKLLSGQVNHLATMKQETYNGTTGVTIFQGN</sequence>
<organism evidence="4 5">
    <name type="scientific">Lentibacillus kimchii</name>
    <dbReference type="NCBI Taxonomy" id="1542911"/>
    <lineage>
        <taxon>Bacteria</taxon>
        <taxon>Bacillati</taxon>
        <taxon>Bacillota</taxon>
        <taxon>Bacilli</taxon>
        <taxon>Bacillales</taxon>
        <taxon>Bacillaceae</taxon>
        <taxon>Lentibacillus</taxon>
    </lineage>
</organism>
<dbReference type="InterPro" id="IPR002052">
    <property type="entry name" value="DNA_methylase_N6_adenine_CS"/>
</dbReference>
<name>A0ABW2USU0_9BACI</name>
<dbReference type="InterPro" id="IPR004398">
    <property type="entry name" value="RNA_MeTrfase_RsmD"/>
</dbReference>
<feature type="region of interest" description="Disordered" evidence="3">
    <location>
        <begin position="1"/>
        <end position="24"/>
    </location>
</feature>
<dbReference type="CDD" id="cd02440">
    <property type="entry name" value="AdoMet_MTases"/>
    <property type="match status" value="1"/>
</dbReference>
<proteinExistence type="predicted"/>
<dbReference type="InterPro" id="IPR029063">
    <property type="entry name" value="SAM-dependent_MTases_sf"/>
</dbReference>
<dbReference type="PANTHER" id="PTHR43542">
    <property type="entry name" value="METHYLTRANSFERASE"/>
    <property type="match status" value="1"/>
</dbReference>
<gene>
    <name evidence="4" type="primary">rsmD</name>
    <name evidence="4" type="ORF">ACFQU8_00410</name>
</gene>
<keyword evidence="5" id="KW-1185">Reference proteome</keyword>
<dbReference type="Proteomes" id="UP001596620">
    <property type="component" value="Unassembled WGS sequence"/>
</dbReference>
<dbReference type="PROSITE" id="PS00092">
    <property type="entry name" value="N6_MTASE"/>
    <property type="match status" value="1"/>
</dbReference>
<dbReference type="Pfam" id="PF03602">
    <property type="entry name" value="Cons_hypoth95"/>
    <property type="match status" value="1"/>
</dbReference>
<evidence type="ECO:0000256" key="2">
    <source>
        <dbReference type="ARBA" id="ARBA00022679"/>
    </source>
</evidence>
<dbReference type="RefSeq" id="WP_382357179.1">
    <property type="nucleotide sequence ID" value="NZ_JBHTGR010000001.1"/>
</dbReference>
<dbReference type="EC" id="2.1.1.171" evidence="4"/>
<evidence type="ECO:0000256" key="3">
    <source>
        <dbReference type="SAM" id="MobiDB-lite"/>
    </source>
</evidence>
<evidence type="ECO:0000313" key="4">
    <source>
        <dbReference type="EMBL" id="MFC7745700.1"/>
    </source>
</evidence>
<dbReference type="Gene3D" id="3.40.50.150">
    <property type="entry name" value="Vaccinia Virus protein VP39"/>
    <property type="match status" value="1"/>
</dbReference>
<dbReference type="GO" id="GO:0052913">
    <property type="term" value="F:16S rRNA (guanine(966)-N(2))-methyltransferase activity"/>
    <property type="evidence" value="ECO:0007669"/>
    <property type="project" value="UniProtKB-EC"/>
</dbReference>
<comment type="caution">
    <text evidence="4">The sequence shown here is derived from an EMBL/GenBank/DDBJ whole genome shotgun (WGS) entry which is preliminary data.</text>
</comment>
<dbReference type="EMBL" id="JBHTGR010000001">
    <property type="protein sequence ID" value="MFC7745700.1"/>
    <property type="molecule type" value="Genomic_DNA"/>
</dbReference>
<protein>
    <submittedName>
        <fullName evidence="4">16S rRNA (Guanine(966)-N(2))-methyltransferase RsmD</fullName>
        <ecNumber evidence="4">2.1.1.171</ecNumber>
    </submittedName>
</protein>